<dbReference type="InterPro" id="IPR029066">
    <property type="entry name" value="PLP-binding_barrel"/>
</dbReference>
<comment type="caution">
    <text evidence="5">The sequence shown here is derived from an EMBL/GenBank/DDBJ whole genome shotgun (WGS) entry which is preliminary data.</text>
</comment>
<dbReference type="PRINTS" id="PR01182">
    <property type="entry name" value="ORNDCRBXLASE"/>
</dbReference>
<dbReference type="GO" id="GO:0006596">
    <property type="term" value="P:polyamine biosynthetic process"/>
    <property type="evidence" value="ECO:0007669"/>
    <property type="project" value="InterPro"/>
</dbReference>
<accession>A0A1B9AMF4</accession>
<feature type="modified residue" description="N6-(pyridoxal phosphate)lysine" evidence="3">
    <location>
        <position position="51"/>
    </location>
</feature>
<dbReference type="Pfam" id="PF02784">
    <property type="entry name" value="Orn_Arg_deC_N"/>
    <property type="match status" value="1"/>
</dbReference>
<dbReference type="Gene3D" id="2.40.37.10">
    <property type="entry name" value="Lyase, Ornithine Decarboxylase, Chain A, domain 1"/>
    <property type="match status" value="1"/>
</dbReference>
<comment type="cofactor">
    <cofactor evidence="1 3">
        <name>pyridoxal 5'-phosphate</name>
        <dbReference type="ChEBI" id="CHEBI:597326"/>
    </cofactor>
</comment>
<evidence type="ECO:0000259" key="4">
    <source>
        <dbReference type="Pfam" id="PF02784"/>
    </source>
</evidence>
<dbReference type="GO" id="GO:0008836">
    <property type="term" value="F:diaminopimelate decarboxylase activity"/>
    <property type="evidence" value="ECO:0007669"/>
    <property type="project" value="TreeGrafter"/>
</dbReference>
<feature type="active site" description="Proton donor" evidence="3">
    <location>
        <position position="345"/>
    </location>
</feature>
<proteinExistence type="predicted"/>
<dbReference type="EMBL" id="MAYT01000027">
    <property type="protein sequence ID" value="OCA84981.1"/>
    <property type="molecule type" value="Genomic_DNA"/>
</dbReference>
<dbReference type="PANTHER" id="PTHR43727">
    <property type="entry name" value="DIAMINOPIMELATE DECARBOXYLASE"/>
    <property type="match status" value="1"/>
</dbReference>
<evidence type="ECO:0000256" key="2">
    <source>
        <dbReference type="ARBA" id="ARBA00022898"/>
    </source>
</evidence>
<dbReference type="SUPFAM" id="SSF51419">
    <property type="entry name" value="PLP-binding barrel"/>
    <property type="match status" value="1"/>
</dbReference>
<evidence type="ECO:0000256" key="3">
    <source>
        <dbReference type="PIRSR" id="PIRSR600183-50"/>
    </source>
</evidence>
<dbReference type="Proteomes" id="UP000092578">
    <property type="component" value="Unassembled WGS sequence"/>
</dbReference>
<dbReference type="PRINTS" id="PR01179">
    <property type="entry name" value="ODADCRBXLASE"/>
</dbReference>
<keyword evidence="6" id="KW-1185">Reference proteome</keyword>
<sequence length="402" mass="45978">MEKVIKAIKRLKEEKNEPLCSYLYDLVHLRKHVEQVTGMLPENCRMYYAMKANSEKEILETVYPFIEGFEVASIGEVKKARAVSPTVPVIFGGPGKTDDELAGGILENVQLFHVESMQELKRLAIIAEQLDKKVSVLLRMNLRGPFPSATLHMAGRPTQFGIDEAQAEEAIQLALSCPSLQLEGFHFHSISNNLNHKRHIELINIYFEKAKDWSQKYDFPLAYINVGGGIGVNFSDLHQSFHWDGFTDELQRLIVQENMQDVTIIFECGRFLTSSCGYYAVEIIDIKETHSKAFAVIRGGTQHFRLPVSWQHNHPFTIIPIEKWRYPFERKAVGSQEITIVGQLCTPKDVFAKDVMIEELRIGDIIMFLYTGAYSWSISHHDFLSHPHPQQLFLQEESVLKV</sequence>
<gene>
    <name evidence="5" type="ORF">A8F95_09755</name>
</gene>
<dbReference type="InterPro" id="IPR000183">
    <property type="entry name" value="Orn/DAP/Arg_de-COase"/>
</dbReference>
<dbReference type="RefSeq" id="WP_065410956.1">
    <property type="nucleotide sequence ID" value="NZ_MAYT01000027.1"/>
</dbReference>
<evidence type="ECO:0000256" key="1">
    <source>
        <dbReference type="ARBA" id="ARBA00001933"/>
    </source>
</evidence>
<name>A0A1B9AMF4_9BACI</name>
<reference evidence="6" key="1">
    <citation type="submission" date="2016-05" db="EMBL/GenBank/DDBJ databases">
        <authorList>
            <person name="Liu B."/>
            <person name="Wang J."/>
            <person name="Zhu Y."/>
            <person name="Liu G."/>
            <person name="Chen Q."/>
            <person name="Chen Z."/>
            <person name="Lan J."/>
            <person name="Che J."/>
            <person name="Ge C."/>
            <person name="Shi H."/>
            <person name="Pan Z."/>
            <person name="Liu X."/>
        </authorList>
    </citation>
    <scope>NUCLEOTIDE SEQUENCE [LARGE SCALE GENOMIC DNA]</scope>
    <source>
        <strain evidence="6">FJAT-27215</strain>
    </source>
</reference>
<dbReference type="InterPro" id="IPR022644">
    <property type="entry name" value="De-COase2_N"/>
</dbReference>
<dbReference type="InterPro" id="IPR009006">
    <property type="entry name" value="Ala_racemase/Decarboxylase_C"/>
</dbReference>
<dbReference type="AlphaFoldDB" id="A0A1B9AMF4"/>
<feature type="domain" description="Orn/DAP/Arg decarboxylase 2 N-terminal" evidence="4">
    <location>
        <begin position="28"/>
        <end position="273"/>
    </location>
</feature>
<dbReference type="SUPFAM" id="SSF50621">
    <property type="entry name" value="Alanine racemase C-terminal domain-like"/>
    <property type="match status" value="1"/>
</dbReference>
<protein>
    <submittedName>
        <fullName evidence="5">Diaminopimelate decarboxylase</fullName>
    </submittedName>
</protein>
<dbReference type="Gene3D" id="3.20.20.10">
    <property type="entry name" value="Alanine racemase"/>
    <property type="match status" value="1"/>
</dbReference>
<evidence type="ECO:0000313" key="6">
    <source>
        <dbReference type="Proteomes" id="UP000092578"/>
    </source>
</evidence>
<dbReference type="CDD" id="cd06843">
    <property type="entry name" value="PLPDE_III_PvsE_like"/>
    <property type="match status" value="1"/>
</dbReference>
<keyword evidence="2 3" id="KW-0663">Pyridoxal phosphate</keyword>
<dbReference type="PANTHER" id="PTHR43727:SF2">
    <property type="entry name" value="GROUP IV DECARBOXYLASE"/>
    <property type="match status" value="1"/>
</dbReference>
<organism evidence="5 6">
    <name type="scientific">Pseudobacillus wudalianchiensis</name>
    <dbReference type="NCBI Taxonomy" id="1743143"/>
    <lineage>
        <taxon>Bacteria</taxon>
        <taxon>Bacillati</taxon>
        <taxon>Bacillota</taxon>
        <taxon>Bacilli</taxon>
        <taxon>Bacillales</taxon>
        <taxon>Bacillaceae</taxon>
        <taxon>Pseudobacillus</taxon>
    </lineage>
</organism>
<dbReference type="InterPro" id="IPR002433">
    <property type="entry name" value="Orn_de-COase"/>
</dbReference>
<evidence type="ECO:0000313" key="5">
    <source>
        <dbReference type="EMBL" id="OCA84981.1"/>
    </source>
</evidence>
<dbReference type="GO" id="GO:0009089">
    <property type="term" value="P:lysine biosynthetic process via diaminopimelate"/>
    <property type="evidence" value="ECO:0007669"/>
    <property type="project" value="TreeGrafter"/>
</dbReference>